<dbReference type="GO" id="GO:0018580">
    <property type="term" value="F:nitronate monooxygenase activity"/>
    <property type="evidence" value="ECO:0007669"/>
    <property type="project" value="InterPro"/>
</dbReference>
<keyword evidence="3" id="KW-0288">FMN</keyword>
<dbReference type="FunFam" id="3.20.20.70:FF:000210">
    <property type="entry name" value="2-nitropropane dioxygenase"/>
    <property type="match status" value="1"/>
</dbReference>
<evidence type="ECO:0000256" key="3">
    <source>
        <dbReference type="ARBA" id="ARBA00022643"/>
    </source>
</evidence>
<name>A0A1H2PNW0_9BURK</name>
<dbReference type="PANTHER" id="PTHR42747">
    <property type="entry name" value="NITRONATE MONOOXYGENASE-RELATED"/>
    <property type="match status" value="1"/>
</dbReference>
<keyword evidence="7" id="KW-1185">Reference proteome</keyword>
<proteinExistence type="inferred from homology"/>
<dbReference type="STRING" id="1770053.SAMN05216551_10553"/>
<evidence type="ECO:0000256" key="5">
    <source>
        <dbReference type="ARBA" id="ARBA00023033"/>
    </source>
</evidence>
<evidence type="ECO:0000256" key="2">
    <source>
        <dbReference type="ARBA" id="ARBA00022630"/>
    </source>
</evidence>
<dbReference type="AlphaFoldDB" id="A0A1H2PNW0"/>
<dbReference type="EMBL" id="FNLO01000005">
    <property type="protein sequence ID" value="SDV48391.1"/>
    <property type="molecule type" value="Genomic_DNA"/>
</dbReference>
<dbReference type="OrthoDB" id="9778912at2"/>
<keyword evidence="2" id="KW-0285">Flavoprotein</keyword>
<dbReference type="PANTHER" id="PTHR42747:SF4">
    <property type="entry name" value="BLR1330 PROTEIN"/>
    <property type="match status" value="1"/>
</dbReference>
<keyword evidence="5 6" id="KW-0503">Monooxygenase</keyword>
<evidence type="ECO:0000256" key="1">
    <source>
        <dbReference type="ARBA" id="ARBA00009881"/>
    </source>
</evidence>
<dbReference type="Gene3D" id="3.20.20.70">
    <property type="entry name" value="Aldolase class I"/>
    <property type="match status" value="1"/>
</dbReference>
<dbReference type="Pfam" id="PF03060">
    <property type="entry name" value="NMO"/>
    <property type="match status" value="1"/>
</dbReference>
<evidence type="ECO:0000313" key="7">
    <source>
        <dbReference type="Proteomes" id="UP000243719"/>
    </source>
</evidence>
<protein>
    <submittedName>
        <fullName evidence="6">Nitronate monooxygenase</fullName>
    </submittedName>
</protein>
<dbReference type="InterPro" id="IPR013785">
    <property type="entry name" value="Aldolase_TIM"/>
</dbReference>
<gene>
    <name evidence="6" type="ORF">SAMN05216551_10553</name>
</gene>
<sequence length="317" mass="33039">MSLLTVFDSLVLPVIASPMFIVSGPKLVLAQCRAGIVGSMPALNARPQAQLRDWLAELIESLAEAQRAHPDAPPAPFAINQIVHASNARLEADIKTCVDCRVPIWITSLQAPPRELIDAVHAYGGVVMHDVVNLRHAEKALAAGVDGLIAVAAGAGGHAGRLSPFALIGEIRRIFSGPLALSGAIASGDAILAAQAMGADLAYIGTRFIASAEATASDAYRHGLVDASAADIVYTDAITGVHGNYLRASLLANGLDPEALPAGAGRLLLEGKDAKAWRDIWGAGQGVGLIDDAPAVADIVQRLRREYDAARRRLLGA</sequence>
<reference evidence="7" key="1">
    <citation type="submission" date="2016-09" db="EMBL/GenBank/DDBJ databases">
        <authorList>
            <person name="Varghese N."/>
            <person name="Submissions S."/>
        </authorList>
    </citation>
    <scope>NUCLEOTIDE SEQUENCE [LARGE SCALE GENOMIC DNA]</scope>
    <source>
        <strain evidence="7">JS23</strain>
    </source>
</reference>
<accession>A0A1H2PNW0</accession>
<comment type="similarity">
    <text evidence="1">Belongs to the nitronate monooxygenase family. NMO class I subfamily.</text>
</comment>
<organism evidence="6 7">
    <name type="scientific">Chitinasiproducens palmae</name>
    <dbReference type="NCBI Taxonomy" id="1770053"/>
    <lineage>
        <taxon>Bacteria</taxon>
        <taxon>Pseudomonadati</taxon>
        <taxon>Pseudomonadota</taxon>
        <taxon>Betaproteobacteria</taxon>
        <taxon>Burkholderiales</taxon>
        <taxon>Burkholderiaceae</taxon>
        <taxon>Chitinasiproducens</taxon>
    </lineage>
</organism>
<dbReference type="InterPro" id="IPR004136">
    <property type="entry name" value="NMO"/>
</dbReference>
<dbReference type="RefSeq" id="WP_091907539.1">
    <property type="nucleotide sequence ID" value="NZ_FNLO01000005.1"/>
</dbReference>
<evidence type="ECO:0000313" key="6">
    <source>
        <dbReference type="EMBL" id="SDV48391.1"/>
    </source>
</evidence>
<evidence type="ECO:0000256" key="4">
    <source>
        <dbReference type="ARBA" id="ARBA00023002"/>
    </source>
</evidence>
<dbReference type="SUPFAM" id="SSF51412">
    <property type="entry name" value="Inosine monophosphate dehydrogenase (IMPDH)"/>
    <property type="match status" value="1"/>
</dbReference>
<keyword evidence="4" id="KW-0560">Oxidoreductase</keyword>
<dbReference type="Proteomes" id="UP000243719">
    <property type="component" value="Unassembled WGS sequence"/>
</dbReference>
<dbReference type="CDD" id="cd04730">
    <property type="entry name" value="NPD_like"/>
    <property type="match status" value="1"/>
</dbReference>